<gene>
    <name evidence="5" type="ORF">P0Y48_06620</name>
</gene>
<keyword evidence="2" id="KW-0813">Transport</keyword>
<dbReference type="GO" id="GO:1901982">
    <property type="term" value="F:maltose binding"/>
    <property type="evidence" value="ECO:0007669"/>
    <property type="project" value="TreeGrafter"/>
</dbReference>
<keyword evidence="3 4" id="KW-0732">Signal</keyword>
<dbReference type="Pfam" id="PF13416">
    <property type="entry name" value="SBP_bac_8"/>
    <property type="match status" value="1"/>
</dbReference>
<dbReference type="Gene3D" id="3.40.190.10">
    <property type="entry name" value="Periplasmic binding protein-like II"/>
    <property type="match status" value="1"/>
</dbReference>
<dbReference type="PANTHER" id="PTHR30061">
    <property type="entry name" value="MALTOSE-BINDING PERIPLASMIC PROTEIN"/>
    <property type="match status" value="1"/>
</dbReference>
<dbReference type="GO" id="GO:0055052">
    <property type="term" value="C:ATP-binding cassette (ABC) transporter complex, substrate-binding subunit-containing"/>
    <property type="evidence" value="ECO:0007669"/>
    <property type="project" value="TreeGrafter"/>
</dbReference>
<evidence type="ECO:0000256" key="1">
    <source>
        <dbReference type="ARBA" id="ARBA00008520"/>
    </source>
</evidence>
<comment type="similarity">
    <text evidence="1">Belongs to the bacterial solute-binding protein 1 family.</text>
</comment>
<dbReference type="PANTHER" id="PTHR30061:SF50">
    <property type="entry name" value="MALTOSE_MALTODEXTRIN-BINDING PERIPLASMIC PROTEIN"/>
    <property type="match status" value="1"/>
</dbReference>
<dbReference type="PROSITE" id="PS51257">
    <property type="entry name" value="PROKAR_LIPOPROTEIN"/>
    <property type="match status" value="1"/>
</dbReference>
<name>A0AAJ6B4W9_9MICO</name>
<dbReference type="GO" id="GO:0042956">
    <property type="term" value="P:maltodextrin transmembrane transport"/>
    <property type="evidence" value="ECO:0007669"/>
    <property type="project" value="TreeGrafter"/>
</dbReference>
<dbReference type="GO" id="GO:0015768">
    <property type="term" value="P:maltose transport"/>
    <property type="evidence" value="ECO:0007669"/>
    <property type="project" value="TreeGrafter"/>
</dbReference>
<dbReference type="EMBL" id="CP119321">
    <property type="protein sequence ID" value="WEK14857.1"/>
    <property type="molecule type" value="Genomic_DNA"/>
</dbReference>
<sequence>MKRHTARTLLATGGLAVVTALTLTGCGQGFSDTPEPSGSVPGDAGSLTSSDDALTIMIGSSGDAETKAVQDAVAAWSADSGVEAEVVAATNLSEQLAQGFAAGSPPDLFYQSTDQLAAYADNGSLQAYGDLLPNKDDFYESLVANFTYDGTFYCAPKDFSTLQLIINQGLWEDAGLTEADIPTTWDELASVAEKLTTGDTTGLVFGGEYARIGAFMAQAGGRLVSEDGMTAEANSDANVEALTYVQEHLKDGTFAYAADVGAGWGGEAFGKELGAMTIEGNWITGALGDFPDVKPLVAELPAGPAGQGTLQFTNCWGMAADSPNQQAALELVEYLTSPEQQLAFSKAFGPMPSVQSAADQWKADNPDLVAFLDGSAYAQGVPTNKGSADVVTDFNAQLGSLKTGDPKAILDSVQSNLEAIVG</sequence>
<dbReference type="AlphaFoldDB" id="A0AAJ6B4W9"/>
<accession>A0AAJ6B4W9</accession>
<feature type="chain" id="PRO_5042606746" evidence="4">
    <location>
        <begin position="23"/>
        <end position="422"/>
    </location>
</feature>
<feature type="signal peptide" evidence="4">
    <location>
        <begin position="1"/>
        <end position="22"/>
    </location>
</feature>
<reference evidence="5" key="1">
    <citation type="submission" date="2023-03" db="EMBL/GenBank/DDBJ databases">
        <title>Andean soil-derived lignocellulolytic bacterial consortium as a source of novel taxa and putative plastic-active enzymes.</title>
        <authorList>
            <person name="Diaz-Garcia L."/>
            <person name="Chuvochina M."/>
            <person name="Feuerriegel G."/>
            <person name="Bunk B."/>
            <person name="Sproer C."/>
            <person name="Streit W.R."/>
            <person name="Rodriguez L.M."/>
            <person name="Overmann J."/>
            <person name="Jimenez D.J."/>
        </authorList>
    </citation>
    <scope>NUCLEOTIDE SEQUENCE</scope>
    <source>
        <strain evidence="5">MAG 4610</strain>
    </source>
</reference>
<evidence type="ECO:0000256" key="4">
    <source>
        <dbReference type="SAM" id="SignalP"/>
    </source>
</evidence>
<proteinExistence type="inferred from homology"/>
<organism evidence="5 6">
    <name type="scientific">Candidatus Microbacterium phytovorans</name>
    <dbReference type="NCBI Taxonomy" id="3121374"/>
    <lineage>
        <taxon>Bacteria</taxon>
        <taxon>Bacillati</taxon>
        <taxon>Actinomycetota</taxon>
        <taxon>Actinomycetes</taxon>
        <taxon>Micrococcales</taxon>
        <taxon>Microbacteriaceae</taxon>
        <taxon>Microbacterium</taxon>
    </lineage>
</organism>
<evidence type="ECO:0000313" key="6">
    <source>
        <dbReference type="Proteomes" id="UP001213972"/>
    </source>
</evidence>
<dbReference type="Proteomes" id="UP001213972">
    <property type="component" value="Chromosome"/>
</dbReference>
<protein>
    <submittedName>
        <fullName evidence="5">Extracellular solute-binding protein</fullName>
    </submittedName>
</protein>
<evidence type="ECO:0000256" key="3">
    <source>
        <dbReference type="ARBA" id="ARBA00022729"/>
    </source>
</evidence>
<dbReference type="InterPro" id="IPR006059">
    <property type="entry name" value="SBP"/>
</dbReference>
<evidence type="ECO:0000256" key="2">
    <source>
        <dbReference type="ARBA" id="ARBA00022448"/>
    </source>
</evidence>
<dbReference type="SUPFAM" id="SSF53850">
    <property type="entry name" value="Periplasmic binding protein-like II"/>
    <property type="match status" value="1"/>
</dbReference>
<evidence type="ECO:0000313" key="5">
    <source>
        <dbReference type="EMBL" id="WEK14857.1"/>
    </source>
</evidence>